<dbReference type="AlphaFoldDB" id="A0A9D5Q6E3"/>
<gene>
    <name evidence="2" type="ORF">GF339_13780</name>
</gene>
<protein>
    <submittedName>
        <fullName evidence="2">SUMF1/EgtB/PvdO family nonheme iron enzyme</fullName>
    </submittedName>
</protein>
<comment type="caution">
    <text evidence="2">The sequence shown here is derived from an EMBL/GenBank/DDBJ whole genome shotgun (WGS) entry which is preliminary data.</text>
</comment>
<dbReference type="Proteomes" id="UP000649604">
    <property type="component" value="Unassembled WGS sequence"/>
</dbReference>
<sequence length="313" mass="36175">DLFLDYQVGLEQILRVLYPDRQDLPPEVRADKPPQIVMPAKEDISPQADPQSGDAWTDPFTSIELVWIPSGRFWMGQTETEKAWLIQQVGKETYKERFINEFPRHEVQIGQEFWLGKYPVTQEQWEAVMGENPSHFNKKRVGKAWRRHPVERVSWDDVQKFLGKLNAQIEANDWTYRLPTEAEWEYACRSESETMYCFGDDVNQLKDYAWYGEDFSKGSTHPVGQLKPNAWGVHDMHGNVWEWCADTWHKTYEGAPKDGSLWGSLDDKKTKMIRGGAWGSPAGLCRAASRLRFLPGSWSSSRGFRVVVSARTL</sequence>
<evidence type="ECO:0000313" key="2">
    <source>
        <dbReference type="EMBL" id="MBD3325650.1"/>
    </source>
</evidence>
<dbReference type="PANTHER" id="PTHR23150:SF19">
    <property type="entry name" value="FORMYLGLYCINE-GENERATING ENZYME"/>
    <property type="match status" value="1"/>
</dbReference>
<dbReference type="InterPro" id="IPR016187">
    <property type="entry name" value="CTDL_fold"/>
</dbReference>
<dbReference type="SUPFAM" id="SSF56436">
    <property type="entry name" value="C-type lectin-like"/>
    <property type="match status" value="1"/>
</dbReference>
<dbReference type="GO" id="GO:0120147">
    <property type="term" value="F:formylglycine-generating oxidase activity"/>
    <property type="evidence" value="ECO:0007669"/>
    <property type="project" value="TreeGrafter"/>
</dbReference>
<feature type="non-terminal residue" evidence="2">
    <location>
        <position position="1"/>
    </location>
</feature>
<reference evidence="2" key="1">
    <citation type="submission" date="2019-11" db="EMBL/GenBank/DDBJ databases">
        <title>Microbial mats filling the niche in hypersaline microbial mats.</title>
        <authorList>
            <person name="Wong H.L."/>
            <person name="Macleod F.I."/>
            <person name="White R.A. III"/>
            <person name="Burns B.P."/>
        </authorList>
    </citation>
    <scope>NUCLEOTIDE SEQUENCE</scope>
    <source>
        <strain evidence="2">Rbin_158</strain>
    </source>
</reference>
<accession>A0A9D5Q6E3</accession>
<dbReference type="Gene3D" id="3.90.1580.10">
    <property type="entry name" value="paralog of FGE (formylglycine-generating enzyme)"/>
    <property type="match status" value="1"/>
</dbReference>
<dbReference type="PANTHER" id="PTHR23150">
    <property type="entry name" value="SULFATASE MODIFYING FACTOR 1, 2"/>
    <property type="match status" value="1"/>
</dbReference>
<evidence type="ECO:0000313" key="3">
    <source>
        <dbReference type="Proteomes" id="UP000649604"/>
    </source>
</evidence>
<name>A0A9D5Q6E3_9BACT</name>
<dbReference type="InterPro" id="IPR042095">
    <property type="entry name" value="SUMF_sf"/>
</dbReference>
<dbReference type="Pfam" id="PF03781">
    <property type="entry name" value="FGE-sulfatase"/>
    <property type="match status" value="1"/>
</dbReference>
<feature type="domain" description="Sulfatase-modifying factor enzyme-like" evidence="1">
    <location>
        <begin position="64"/>
        <end position="307"/>
    </location>
</feature>
<evidence type="ECO:0000259" key="1">
    <source>
        <dbReference type="Pfam" id="PF03781"/>
    </source>
</evidence>
<proteinExistence type="predicted"/>
<dbReference type="EMBL" id="WJJP01000445">
    <property type="protein sequence ID" value="MBD3325650.1"/>
    <property type="molecule type" value="Genomic_DNA"/>
</dbReference>
<dbReference type="InterPro" id="IPR005532">
    <property type="entry name" value="SUMF_dom"/>
</dbReference>
<organism evidence="2 3">
    <name type="scientific">candidate division KSB3 bacterium</name>
    <dbReference type="NCBI Taxonomy" id="2044937"/>
    <lineage>
        <taxon>Bacteria</taxon>
        <taxon>candidate division KSB3</taxon>
    </lineage>
</organism>
<dbReference type="InterPro" id="IPR051043">
    <property type="entry name" value="Sulfatase_Mod_Factor_Kinase"/>
</dbReference>